<name>A0ABQ4XC35_9ASTR</name>
<proteinExistence type="predicted"/>
<feature type="non-terminal residue" evidence="1">
    <location>
        <position position="1"/>
    </location>
</feature>
<protein>
    <submittedName>
        <fullName evidence="1">Uncharacterized protein</fullName>
    </submittedName>
</protein>
<evidence type="ECO:0000313" key="2">
    <source>
        <dbReference type="Proteomes" id="UP001151760"/>
    </source>
</evidence>
<dbReference type="EMBL" id="BQNB010009388">
    <property type="protein sequence ID" value="GJS62833.1"/>
    <property type="molecule type" value="Genomic_DNA"/>
</dbReference>
<keyword evidence="2" id="KW-1185">Reference proteome</keyword>
<dbReference type="Proteomes" id="UP001151760">
    <property type="component" value="Unassembled WGS sequence"/>
</dbReference>
<gene>
    <name evidence="1" type="ORF">Tco_0677397</name>
</gene>
<comment type="caution">
    <text evidence="1">The sequence shown here is derived from an EMBL/GenBank/DDBJ whole genome shotgun (WGS) entry which is preliminary data.</text>
</comment>
<sequence length="36" mass="3767">RAALDAGQPRSGVGSSFPLPTVFYTADMGWLGVVRS</sequence>
<organism evidence="1 2">
    <name type="scientific">Tanacetum coccineum</name>
    <dbReference type="NCBI Taxonomy" id="301880"/>
    <lineage>
        <taxon>Eukaryota</taxon>
        <taxon>Viridiplantae</taxon>
        <taxon>Streptophyta</taxon>
        <taxon>Embryophyta</taxon>
        <taxon>Tracheophyta</taxon>
        <taxon>Spermatophyta</taxon>
        <taxon>Magnoliopsida</taxon>
        <taxon>eudicotyledons</taxon>
        <taxon>Gunneridae</taxon>
        <taxon>Pentapetalae</taxon>
        <taxon>asterids</taxon>
        <taxon>campanulids</taxon>
        <taxon>Asterales</taxon>
        <taxon>Asteraceae</taxon>
        <taxon>Asteroideae</taxon>
        <taxon>Anthemideae</taxon>
        <taxon>Anthemidinae</taxon>
        <taxon>Tanacetum</taxon>
    </lineage>
</organism>
<accession>A0ABQ4XC35</accession>
<reference evidence="1" key="2">
    <citation type="submission" date="2022-01" db="EMBL/GenBank/DDBJ databases">
        <authorList>
            <person name="Yamashiro T."/>
            <person name="Shiraishi A."/>
            <person name="Satake H."/>
            <person name="Nakayama K."/>
        </authorList>
    </citation>
    <scope>NUCLEOTIDE SEQUENCE</scope>
</reference>
<reference evidence="1" key="1">
    <citation type="journal article" date="2022" name="Int. J. Mol. Sci.">
        <title>Draft Genome of Tanacetum Coccineum: Genomic Comparison of Closely Related Tanacetum-Family Plants.</title>
        <authorList>
            <person name="Yamashiro T."/>
            <person name="Shiraishi A."/>
            <person name="Nakayama K."/>
            <person name="Satake H."/>
        </authorList>
    </citation>
    <scope>NUCLEOTIDE SEQUENCE</scope>
</reference>
<evidence type="ECO:0000313" key="1">
    <source>
        <dbReference type="EMBL" id="GJS62833.1"/>
    </source>
</evidence>